<organism evidence="11 12">
    <name type="scientific">Zalerion maritima</name>
    <dbReference type="NCBI Taxonomy" id="339359"/>
    <lineage>
        <taxon>Eukaryota</taxon>
        <taxon>Fungi</taxon>
        <taxon>Dikarya</taxon>
        <taxon>Ascomycota</taxon>
        <taxon>Pezizomycotina</taxon>
        <taxon>Sordariomycetes</taxon>
        <taxon>Lulworthiomycetidae</taxon>
        <taxon>Lulworthiales</taxon>
        <taxon>Lulworthiaceae</taxon>
        <taxon>Zalerion</taxon>
    </lineage>
</organism>
<name>A0AAD5WNC7_9PEZI</name>
<dbReference type="EMBL" id="JAKWBI020000457">
    <property type="protein sequence ID" value="KAJ2894777.1"/>
    <property type="molecule type" value="Genomic_DNA"/>
</dbReference>
<evidence type="ECO:0000256" key="9">
    <source>
        <dbReference type="ARBA" id="ARBA00047764"/>
    </source>
</evidence>
<gene>
    <name evidence="11" type="ORF">MKZ38_007237</name>
</gene>
<keyword evidence="6" id="KW-0479">Metal-binding</keyword>
<dbReference type="GO" id="GO:0006154">
    <property type="term" value="P:adenosine catabolic process"/>
    <property type="evidence" value="ECO:0007669"/>
    <property type="project" value="TreeGrafter"/>
</dbReference>
<evidence type="ECO:0000259" key="10">
    <source>
        <dbReference type="Pfam" id="PF00962"/>
    </source>
</evidence>
<comment type="cofactor">
    <cofactor evidence="1">
        <name>Zn(2+)</name>
        <dbReference type="ChEBI" id="CHEBI:29105"/>
    </cofactor>
</comment>
<comment type="similarity">
    <text evidence="3">Belongs to the metallo-dependent hydrolases superfamily. Adenosine and AMP deaminases family. ADGF subfamily.</text>
</comment>
<dbReference type="GO" id="GO:0046103">
    <property type="term" value="P:inosine biosynthetic process"/>
    <property type="evidence" value="ECO:0007669"/>
    <property type="project" value="TreeGrafter"/>
</dbReference>
<evidence type="ECO:0000256" key="7">
    <source>
        <dbReference type="ARBA" id="ARBA00022729"/>
    </source>
</evidence>
<evidence type="ECO:0000256" key="1">
    <source>
        <dbReference type="ARBA" id="ARBA00001947"/>
    </source>
</evidence>
<dbReference type="InterPro" id="IPR001365">
    <property type="entry name" value="A_deaminase_dom"/>
</dbReference>
<evidence type="ECO:0000256" key="6">
    <source>
        <dbReference type="ARBA" id="ARBA00022723"/>
    </source>
</evidence>
<comment type="subcellular location">
    <subcellularLocation>
        <location evidence="2">Secreted</location>
    </subcellularLocation>
</comment>
<dbReference type="Gene3D" id="3.20.20.140">
    <property type="entry name" value="Metal-dependent hydrolases"/>
    <property type="match status" value="1"/>
</dbReference>
<dbReference type="GO" id="GO:0004000">
    <property type="term" value="F:adenosine deaminase activity"/>
    <property type="evidence" value="ECO:0007669"/>
    <property type="project" value="TreeGrafter"/>
</dbReference>
<dbReference type="InterPro" id="IPR032466">
    <property type="entry name" value="Metal_Hydrolase"/>
</dbReference>
<dbReference type="Proteomes" id="UP001201980">
    <property type="component" value="Unassembled WGS sequence"/>
</dbReference>
<evidence type="ECO:0000256" key="3">
    <source>
        <dbReference type="ARBA" id="ARBA00006083"/>
    </source>
</evidence>
<dbReference type="PANTHER" id="PTHR11409">
    <property type="entry name" value="ADENOSINE DEAMINASE"/>
    <property type="match status" value="1"/>
</dbReference>
<dbReference type="InterPro" id="IPR006330">
    <property type="entry name" value="Ado/ade_deaminase"/>
</dbReference>
<evidence type="ECO:0000256" key="2">
    <source>
        <dbReference type="ARBA" id="ARBA00004613"/>
    </source>
</evidence>
<keyword evidence="12" id="KW-1185">Reference proteome</keyword>
<dbReference type="FunFam" id="3.20.20.140:FF:000017">
    <property type="entry name" value="Adenosine deaminase 2"/>
    <property type="match status" value="1"/>
</dbReference>
<sequence>MPFTEEEWSEISSTQLPGTSDAIVKKLHQARISLIREEQKRRSDHAFKQSLSPLARRANDIVAKIRDHERKTVWTPQFEEHLAVSSGLTVHPGMMFHLAKSRMESTDLFRIVRKMPKGGLLHAHLDAMVDFGYLLDALMEEPGIHISAADGPLVGKKTLAEAPIQFKFLKQERGEGPEIWDEKVYERGTPIRLTKAADAFPNGGRQGFLKWLRSRCVLSTTDAVEQHHGIDAIWDKFSKCFLVTATVIHYEPMWRKFLRRLMKVLYEDGVHWTEIRFTWPLNYHRLGSETPEEDYTHMFTVLDEEIKAFQSSPEGRGFWGIRTIWTSLRALDSRSIIQDMDNCITTKIQFPHLIAGYDLVGPEDLGKPLKDFYPELLWFRQQCAAEHVELPFIFHAGETLGDGNDTDHNLVDAIMLGTRRIGHGFSLYKHPQLIDMVKEKRILIESCPISNEVLRLCASIMSHPLPALLARGVPACLCNDDPAMLGHDTAGSTHDFVQALQGWENLGLAGLGSLAENSVRWACFEDQTSEQWLKDVKEASLGSSLKAERLREWAVAWENFCVWVVDEYGDKWEHDSDKTATHSGGAAL</sequence>
<comment type="caution">
    <text evidence="11">The sequence shown here is derived from an EMBL/GenBank/DDBJ whole genome shotgun (WGS) entry which is preliminary data.</text>
</comment>
<keyword evidence="8" id="KW-0378">Hydrolase</keyword>
<dbReference type="EC" id="3.5.4.4" evidence="4"/>
<protein>
    <recommendedName>
        <fullName evidence="4">adenosine deaminase</fullName>
        <ecNumber evidence="4">3.5.4.4</ecNumber>
    </recommendedName>
</protein>
<evidence type="ECO:0000313" key="12">
    <source>
        <dbReference type="Proteomes" id="UP001201980"/>
    </source>
</evidence>
<keyword evidence="5" id="KW-0964">Secreted</keyword>
<proteinExistence type="inferred from homology"/>
<comment type="catalytic activity">
    <reaction evidence="9">
        <text>adenosine + H2O + H(+) = inosine + NH4(+)</text>
        <dbReference type="Rhea" id="RHEA:24408"/>
        <dbReference type="ChEBI" id="CHEBI:15377"/>
        <dbReference type="ChEBI" id="CHEBI:15378"/>
        <dbReference type="ChEBI" id="CHEBI:16335"/>
        <dbReference type="ChEBI" id="CHEBI:17596"/>
        <dbReference type="ChEBI" id="CHEBI:28938"/>
        <dbReference type="EC" id="3.5.4.4"/>
    </reaction>
</comment>
<dbReference type="AlphaFoldDB" id="A0AAD5WNC7"/>
<accession>A0AAD5WNC7</accession>
<feature type="domain" description="Adenosine deaminase" evidence="10">
    <location>
        <begin position="230"/>
        <end position="538"/>
    </location>
</feature>
<dbReference type="GO" id="GO:0046872">
    <property type="term" value="F:metal ion binding"/>
    <property type="evidence" value="ECO:0007669"/>
    <property type="project" value="UniProtKB-KW"/>
</dbReference>
<evidence type="ECO:0000256" key="8">
    <source>
        <dbReference type="ARBA" id="ARBA00022801"/>
    </source>
</evidence>
<dbReference type="GO" id="GO:0005576">
    <property type="term" value="C:extracellular region"/>
    <property type="evidence" value="ECO:0007669"/>
    <property type="project" value="UniProtKB-SubCell"/>
</dbReference>
<dbReference type="PANTHER" id="PTHR11409:SF39">
    <property type="entry name" value="ADENOSINE DEAMINASE 2"/>
    <property type="match status" value="1"/>
</dbReference>
<dbReference type="SUPFAM" id="SSF51556">
    <property type="entry name" value="Metallo-dependent hydrolases"/>
    <property type="match status" value="1"/>
</dbReference>
<dbReference type="Pfam" id="PF00962">
    <property type="entry name" value="A_deaminase"/>
    <property type="match status" value="1"/>
</dbReference>
<evidence type="ECO:0000256" key="5">
    <source>
        <dbReference type="ARBA" id="ARBA00022525"/>
    </source>
</evidence>
<evidence type="ECO:0000313" key="11">
    <source>
        <dbReference type="EMBL" id="KAJ2894777.1"/>
    </source>
</evidence>
<reference evidence="11" key="1">
    <citation type="submission" date="2022-07" db="EMBL/GenBank/DDBJ databases">
        <title>Draft genome sequence of Zalerion maritima ATCC 34329, a (micro)plastics degrading marine fungus.</title>
        <authorList>
            <person name="Paco A."/>
            <person name="Goncalves M.F.M."/>
            <person name="Rocha-Santos T.A.P."/>
            <person name="Alves A."/>
        </authorList>
    </citation>
    <scope>NUCLEOTIDE SEQUENCE</scope>
    <source>
        <strain evidence="11">ATCC 34329</strain>
    </source>
</reference>
<keyword evidence="7" id="KW-0732">Signal</keyword>
<evidence type="ECO:0000256" key="4">
    <source>
        <dbReference type="ARBA" id="ARBA00012784"/>
    </source>
</evidence>